<evidence type="ECO:0000313" key="2">
    <source>
        <dbReference type="Proteomes" id="UP000475862"/>
    </source>
</evidence>
<dbReference type="InterPro" id="IPR046344">
    <property type="entry name" value="TAF6_C_sf"/>
</dbReference>
<dbReference type="OrthoDB" id="361039at2759"/>
<organism evidence="1 2">
    <name type="scientific">Aphis glycines</name>
    <name type="common">Soybean aphid</name>
    <dbReference type="NCBI Taxonomy" id="307491"/>
    <lineage>
        <taxon>Eukaryota</taxon>
        <taxon>Metazoa</taxon>
        <taxon>Ecdysozoa</taxon>
        <taxon>Arthropoda</taxon>
        <taxon>Hexapoda</taxon>
        <taxon>Insecta</taxon>
        <taxon>Pterygota</taxon>
        <taxon>Neoptera</taxon>
        <taxon>Paraneoptera</taxon>
        <taxon>Hemiptera</taxon>
        <taxon>Sternorrhyncha</taxon>
        <taxon>Aphidomorpha</taxon>
        <taxon>Aphidoidea</taxon>
        <taxon>Aphididae</taxon>
        <taxon>Aphidini</taxon>
        <taxon>Aphis</taxon>
        <taxon>Aphis</taxon>
    </lineage>
</organism>
<dbReference type="AlphaFoldDB" id="A0A6G0TRZ0"/>
<proteinExistence type="predicted"/>
<dbReference type="Gene3D" id="1.25.40.770">
    <property type="entry name" value="TAF6, C-terminal HEAT repeat domain"/>
    <property type="match status" value="1"/>
</dbReference>
<name>A0A6G0TRZ0_APHGL</name>
<feature type="non-terminal residue" evidence="1">
    <location>
        <position position="1"/>
    </location>
</feature>
<evidence type="ECO:0000313" key="1">
    <source>
        <dbReference type="EMBL" id="KAE9536715.1"/>
    </source>
</evidence>
<reference evidence="1 2" key="1">
    <citation type="submission" date="2019-08" db="EMBL/GenBank/DDBJ databases">
        <title>The genome of the soybean aphid Biotype 1, its phylome, world population structure and adaptation to the North American continent.</title>
        <authorList>
            <person name="Giordano R."/>
            <person name="Donthu R.K."/>
            <person name="Hernandez A.G."/>
            <person name="Wright C.L."/>
            <person name="Zimin A.V."/>
        </authorList>
    </citation>
    <scope>NUCLEOTIDE SEQUENCE [LARGE SCALE GENOMIC DNA]</scope>
    <source>
        <tissue evidence="1">Whole aphids</tissue>
    </source>
</reference>
<keyword evidence="2" id="KW-1185">Reference proteome</keyword>
<dbReference type="EMBL" id="VYZN01000021">
    <property type="protein sequence ID" value="KAE9536715.1"/>
    <property type="molecule type" value="Genomic_DNA"/>
</dbReference>
<accession>A0A6G0TRZ0</accession>
<dbReference type="Proteomes" id="UP000475862">
    <property type="component" value="Unassembled WGS sequence"/>
</dbReference>
<comment type="caution">
    <text evidence="1">The sequence shown here is derived from an EMBL/GenBank/DDBJ whole genome shotgun (WGS) entry which is preliminary data.</text>
</comment>
<gene>
    <name evidence="1" type="ORF">AGLY_006948</name>
</gene>
<protein>
    <submittedName>
        <fullName evidence="1">Uncharacterized protein</fullName>
    </submittedName>
</protein>
<dbReference type="GO" id="GO:0006367">
    <property type="term" value="P:transcription initiation at RNA polymerase II promoter"/>
    <property type="evidence" value="ECO:0007669"/>
    <property type="project" value="InterPro"/>
</dbReference>
<sequence>KTALPSVYGALEGLAELGTETIKVFVIPRVHMISDRLDSPEVTQNNVDRISGNQIKHLLCKILTPVLKITHSPPDNLDEYKKEFGSVGVQLHAAVCKARITTTTQSTSNQTVTQTNTQSRTVIGRPVATTTSNTGNPQKYVLMSQRPAVAQTPPNKTVYISQQNIKSEFQDPNLQTASPKTHCILTKQRFETLDSREIHLFP</sequence>